<dbReference type="PANTHER" id="PTHR42998">
    <property type="entry name" value="TYPE I RESTRICTION ENZYME HINDVIIP M PROTEIN-RELATED"/>
    <property type="match status" value="1"/>
</dbReference>
<comment type="similarity">
    <text evidence="1">Belongs to the N(4)/N(6)-methyltransferase family.</text>
</comment>
<comment type="caution">
    <text evidence="4">The sequence shown here is derived from an EMBL/GenBank/DDBJ whole genome shotgun (WGS) entry which is preliminary data.</text>
</comment>
<proteinExistence type="inferred from homology"/>
<dbReference type="GO" id="GO:0004519">
    <property type="term" value="F:endonuclease activity"/>
    <property type="evidence" value="ECO:0007669"/>
    <property type="project" value="UniProtKB-KW"/>
</dbReference>
<dbReference type="Pfam" id="PF13588">
    <property type="entry name" value="HSDR_N_2"/>
    <property type="match status" value="1"/>
</dbReference>
<dbReference type="SUPFAM" id="SSF53335">
    <property type="entry name" value="S-adenosyl-L-methionine-dependent methyltransferases"/>
    <property type="match status" value="1"/>
</dbReference>
<sequence>MAKTQDEIKELLSTDLFKKGIANNYIAINSDNSYITYHCKNNTRRKLSNPEEFVQATAFLMLVIDYNYSPLNISVNENVQVGSSTKEADILVYNETNSKILIVVECKEEQINERQFQIAVDQAYSYAHSLACQYIWVTSGIKNEYFEIVELYPVERISITDIPKRAGKVERYKYIKGAKEPQAGTQAELRQKFKSAHDALWGGGALAPTTAFDELDKLIFCKIWDEKWRDNAPKTKGEPFAFQIISYPEDKDDKQNLKAKTELEKRIRELYEHGRKKDPEVFKDDIKLDKHKIYTVVQYLQDINLSKTDLDAKGVAFQSFMGEFFRGDFGQFFTPKPIVEFIVNSINIDKDWKVLDTSCGSGGFLLHALKAIRDEANEIYGEDAGSASWKDYWHEFAEKHLFGIEINEQISRVAKMNMIIHDDGHTNIITNDGLKNTKTLEIENRNLKFQDGTFDLIMTNPPFGSTIKADEVNYYKEYELFEKNLGITEIKDRIADDNNKKKWRTSQSTEVLFLERCHRYLNEENGYLAIVVPDSILTNSTSQYVRDWLIEKLRILAVVSLPQHTFSHVKAGVKSSILFLRKHPKGVTQKFEQTLKEVKTIVQKEKSLDKDQRAERILDLYKERIFQFINDYKVLMIEVENIGYDATGKKIEGSELPEVANKINRFICSIK</sequence>
<feature type="domain" description="Type I restriction enzyme R protein N-terminal" evidence="3">
    <location>
        <begin position="50"/>
        <end position="162"/>
    </location>
</feature>
<evidence type="ECO:0000259" key="2">
    <source>
        <dbReference type="Pfam" id="PF02384"/>
    </source>
</evidence>
<dbReference type="Pfam" id="PF02384">
    <property type="entry name" value="N6_Mtase"/>
    <property type="match status" value="1"/>
</dbReference>
<evidence type="ECO:0000313" key="5">
    <source>
        <dbReference type="Proteomes" id="UP000310032"/>
    </source>
</evidence>
<keyword evidence="4" id="KW-0540">Nuclease</keyword>
<evidence type="ECO:0000256" key="1">
    <source>
        <dbReference type="ARBA" id="ARBA00006594"/>
    </source>
</evidence>
<protein>
    <submittedName>
        <fullName evidence="4">Restriction endonuclease subunit M</fullName>
    </submittedName>
</protein>
<dbReference type="Proteomes" id="UP000310032">
    <property type="component" value="Unassembled WGS sequence"/>
</dbReference>
<dbReference type="PRINTS" id="PR00507">
    <property type="entry name" value="N12N6MTFRASE"/>
</dbReference>
<accession>A0A4S2F8D7</accession>
<organism evidence="4 5">
    <name type="scientific">Parabacteroides distasonis</name>
    <dbReference type="NCBI Taxonomy" id="823"/>
    <lineage>
        <taxon>Bacteria</taxon>
        <taxon>Pseudomonadati</taxon>
        <taxon>Bacteroidota</taxon>
        <taxon>Bacteroidia</taxon>
        <taxon>Bacteroidales</taxon>
        <taxon>Tannerellaceae</taxon>
        <taxon>Parabacteroides</taxon>
    </lineage>
</organism>
<dbReference type="InterPro" id="IPR029464">
    <property type="entry name" value="HSDR_N"/>
</dbReference>
<name>A0A4S2F8D7_PARDI</name>
<gene>
    <name evidence="4" type="ORF">E5342_01455</name>
</gene>
<dbReference type="GO" id="GO:0003677">
    <property type="term" value="F:DNA binding"/>
    <property type="evidence" value="ECO:0007669"/>
    <property type="project" value="InterPro"/>
</dbReference>
<dbReference type="InterPro" id="IPR052916">
    <property type="entry name" value="Type-I_RE_MTase_Subunit"/>
</dbReference>
<keyword evidence="4" id="KW-0255">Endonuclease</keyword>
<reference evidence="4 5" key="1">
    <citation type="submission" date="2019-04" db="EMBL/GenBank/DDBJ databases">
        <title>Microbes associate with the intestines of laboratory mice.</title>
        <authorList>
            <person name="Navarre W."/>
            <person name="Wong E."/>
            <person name="Huang K."/>
            <person name="Tropini C."/>
            <person name="Ng K."/>
            <person name="Yu B."/>
        </authorList>
    </citation>
    <scope>NUCLEOTIDE SEQUENCE [LARGE SCALE GENOMIC DNA]</scope>
    <source>
        <strain evidence="4 5">NM39_I3</strain>
    </source>
</reference>
<dbReference type="RefSeq" id="WP_135958657.1">
    <property type="nucleotide sequence ID" value="NZ_SRYM01000002.1"/>
</dbReference>
<dbReference type="InterPro" id="IPR029063">
    <property type="entry name" value="SAM-dependent_MTases_sf"/>
</dbReference>
<evidence type="ECO:0000313" key="4">
    <source>
        <dbReference type="EMBL" id="TGY63671.1"/>
    </source>
</evidence>
<feature type="domain" description="DNA methylase adenine-specific" evidence="2">
    <location>
        <begin position="316"/>
        <end position="627"/>
    </location>
</feature>
<dbReference type="EMBL" id="SRYM01000002">
    <property type="protein sequence ID" value="TGY63671.1"/>
    <property type="molecule type" value="Genomic_DNA"/>
</dbReference>
<dbReference type="AlphaFoldDB" id="A0A4S2F8D7"/>
<dbReference type="InterPro" id="IPR003356">
    <property type="entry name" value="DNA_methylase_A-5"/>
</dbReference>
<dbReference type="PANTHER" id="PTHR42998:SF1">
    <property type="entry name" value="TYPE I RESTRICTION ENZYME HINDI METHYLASE SUBUNIT"/>
    <property type="match status" value="1"/>
</dbReference>
<dbReference type="GO" id="GO:0008170">
    <property type="term" value="F:N-methyltransferase activity"/>
    <property type="evidence" value="ECO:0007669"/>
    <property type="project" value="InterPro"/>
</dbReference>
<evidence type="ECO:0000259" key="3">
    <source>
        <dbReference type="Pfam" id="PF13588"/>
    </source>
</evidence>
<dbReference type="Gene3D" id="3.40.50.150">
    <property type="entry name" value="Vaccinia Virus protein VP39"/>
    <property type="match status" value="1"/>
</dbReference>
<keyword evidence="4" id="KW-0378">Hydrolase</keyword>